<evidence type="ECO:0000313" key="3">
    <source>
        <dbReference type="Proteomes" id="UP000784294"/>
    </source>
</evidence>
<gene>
    <name evidence="2" type="ORF">PXEA_LOCUS5049</name>
</gene>
<keyword evidence="3" id="KW-1185">Reference proteome</keyword>
<sequence length="428" mass="43268">MCLSELSRLSLEEVDSVSEVGALPLPTWTGGNNTTSTTVTGQASRIGGVPSGMHNGVGFCDSVVTSPPPPLSSVLLAQSGFELNGLNNANAISVSSGCSATSAGVVSGSLGGVGSSSQYSSLPPLYLPASSSPISGTGIGVVLPSGGSNLVGVSSGGLVQPASHLALHKHQHQQFYHHHQQQLQPAPLSQLQHLHSHGQLVGPGPGLVLRMNGGRSETGFSTSSTSSSSSPRAASSTGKPGSSEGCLPIASLSTTTAAQLGHHQQLQHLTLNSNPAVSTAGINPGQVGFEIRSHKLNGFQNLIAAETKSGATLPSIVPQRGVGSPASQSNSSGSSSSSSTASSSSSANAAAVFNESSAIGDVDLEHCNGFATFHPQPQQTQHQAIGHFVISQTQPLQRSQPPPPPPPRISTANQPPGQSKPPQLLLPT</sequence>
<organism evidence="2 3">
    <name type="scientific">Protopolystoma xenopodis</name>
    <dbReference type="NCBI Taxonomy" id="117903"/>
    <lineage>
        <taxon>Eukaryota</taxon>
        <taxon>Metazoa</taxon>
        <taxon>Spiralia</taxon>
        <taxon>Lophotrochozoa</taxon>
        <taxon>Platyhelminthes</taxon>
        <taxon>Monogenea</taxon>
        <taxon>Polyopisthocotylea</taxon>
        <taxon>Polystomatidea</taxon>
        <taxon>Polystomatidae</taxon>
        <taxon>Protopolystoma</taxon>
    </lineage>
</organism>
<feature type="compositionally biased region" description="Low complexity" evidence="1">
    <location>
        <begin position="200"/>
        <end position="238"/>
    </location>
</feature>
<protein>
    <submittedName>
        <fullName evidence="2">Uncharacterized protein</fullName>
    </submittedName>
</protein>
<evidence type="ECO:0000313" key="2">
    <source>
        <dbReference type="EMBL" id="VEL11609.1"/>
    </source>
</evidence>
<dbReference type="Proteomes" id="UP000784294">
    <property type="component" value="Unassembled WGS sequence"/>
</dbReference>
<feature type="region of interest" description="Disordered" evidence="1">
    <location>
        <begin position="194"/>
        <end position="248"/>
    </location>
</feature>
<feature type="compositionally biased region" description="Polar residues" evidence="1">
    <location>
        <begin position="390"/>
        <end position="399"/>
    </location>
</feature>
<dbReference type="AlphaFoldDB" id="A0A3S5CIR8"/>
<proteinExistence type="predicted"/>
<evidence type="ECO:0000256" key="1">
    <source>
        <dbReference type="SAM" id="MobiDB-lite"/>
    </source>
</evidence>
<feature type="compositionally biased region" description="Low complexity" evidence="1">
    <location>
        <begin position="370"/>
        <end position="384"/>
    </location>
</feature>
<accession>A0A3S5CIR8</accession>
<feature type="region of interest" description="Disordered" evidence="1">
    <location>
        <begin position="370"/>
        <end position="428"/>
    </location>
</feature>
<comment type="caution">
    <text evidence="2">The sequence shown here is derived from an EMBL/GenBank/DDBJ whole genome shotgun (WGS) entry which is preliminary data.</text>
</comment>
<feature type="compositionally biased region" description="Low complexity" evidence="1">
    <location>
        <begin position="324"/>
        <end position="343"/>
    </location>
</feature>
<reference evidence="2" key="1">
    <citation type="submission" date="2018-11" db="EMBL/GenBank/DDBJ databases">
        <authorList>
            <consortium name="Pathogen Informatics"/>
        </authorList>
    </citation>
    <scope>NUCLEOTIDE SEQUENCE</scope>
</reference>
<name>A0A3S5CIR8_9PLAT</name>
<feature type="region of interest" description="Disordered" evidence="1">
    <location>
        <begin position="314"/>
        <end position="343"/>
    </location>
</feature>
<feature type="compositionally biased region" description="Polar residues" evidence="1">
    <location>
        <begin position="410"/>
        <end position="421"/>
    </location>
</feature>
<dbReference type="EMBL" id="CAAALY010012313">
    <property type="protein sequence ID" value="VEL11609.1"/>
    <property type="molecule type" value="Genomic_DNA"/>
</dbReference>